<proteinExistence type="predicted"/>
<sequence length="350" mass="38212">MLWQTLLFAAAVDAQFSAGLNHLRFGCSQLTIERLDPLVTPGLYPSPHMHQIIGGNAFNASMPSADISALASCTTCGPADDLSNYWTANLYFKARNGSYKRVPQVPNRFLFNDRFTTQTSGGVTVYYISPSKGKVTAFKPGFRMFVGDPLRREKKYKSQSCFRCFSGPDFAGDNAAPCSDAKLDTEGFPTGPCLGGIRSNVLYPTCWDGKTLDTPNHMDHVAYPKNGPSNFLSTGDCPSTHPVKIPQLMLEIVWDTTGFNNKAEWPADGSQPFVLSTGDPTGYGQHGDYVFGWKGDALQRAMDDNGCFSATCGKQKSQDIAVAKKCVIPKTVLEDVDGWFKELPGMSSMK</sequence>
<dbReference type="OrthoDB" id="74764at2759"/>
<feature type="signal peptide" evidence="1">
    <location>
        <begin position="1"/>
        <end position="19"/>
    </location>
</feature>
<dbReference type="InterPro" id="IPR018535">
    <property type="entry name" value="DUF1996"/>
</dbReference>
<gene>
    <name evidence="3" type="ORF">IFR04_014219</name>
</gene>
<organism evidence="3 4">
    <name type="scientific">Cadophora malorum</name>
    <dbReference type="NCBI Taxonomy" id="108018"/>
    <lineage>
        <taxon>Eukaryota</taxon>
        <taxon>Fungi</taxon>
        <taxon>Dikarya</taxon>
        <taxon>Ascomycota</taxon>
        <taxon>Pezizomycotina</taxon>
        <taxon>Leotiomycetes</taxon>
        <taxon>Helotiales</taxon>
        <taxon>Ploettnerulaceae</taxon>
        <taxon>Cadophora</taxon>
    </lineage>
</organism>
<reference evidence="3" key="1">
    <citation type="submission" date="2021-02" db="EMBL/GenBank/DDBJ databases">
        <title>Genome sequence Cadophora malorum strain M34.</title>
        <authorList>
            <person name="Stefanovic E."/>
            <person name="Vu D."/>
            <person name="Scully C."/>
            <person name="Dijksterhuis J."/>
            <person name="Roader J."/>
            <person name="Houbraken J."/>
        </authorList>
    </citation>
    <scope>NUCLEOTIDE SEQUENCE</scope>
    <source>
        <strain evidence="3">M34</strain>
    </source>
</reference>
<evidence type="ECO:0000256" key="1">
    <source>
        <dbReference type="SAM" id="SignalP"/>
    </source>
</evidence>
<feature type="chain" id="PRO_5034609888" description="DUF1996 domain-containing protein" evidence="1">
    <location>
        <begin position="20"/>
        <end position="350"/>
    </location>
</feature>
<name>A0A8H7W536_9HELO</name>
<dbReference type="AlphaFoldDB" id="A0A8H7W536"/>
<evidence type="ECO:0000313" key="4">
    <source>
        <dbReference type="Proteomes" id="UP000664132"/>
    </source>
</evidence>
<dbReference type="PANTHER" id="PTHR43662">
    <property type="match status" value="1"/>
</dbReference>
<keyword evidence="4" id="KW-1185">Reference proteome</keyword>
<accession>A0A8H7W536</accession>
<dbReference type="EMBL" id="JAFJYH010000363">
    <property type="protein sequence ID" value="KAG4412648.1"/>
    <property type="molecule type" value="Genomic_DNA"/>
</dbReference>
<keyword evidence="1" id="KW-0732">Signal</keyword>
<feature type="domain" description="DUF1996" evidence="2">
    <location>
        <begin position="36"/>
        <end position="293"/>
    </location>
</feature>
<dbReference type="PANTHER" id="PTHR43662:SF6">
    <property type="entry name" value="DUF1996 DOMAIN-CONTAINING PROTEIN"/>
    <property type="match status" value="1"/>
</dbReference>
<comment type="caution">
    <text evidence="3">The sequence shown here is derived from an EMBL/GenBank/DDBJ whole genome shotgun (WGS) entry which is preliminary data.</text>
</comment>
<evidence type="ECO:0000259" key="2">
    <source>
        <dbReference type="Pfam" id="PF09362"/>
    </source>
</evidence>
<protein>
    <recommendedName>
        <fullName evidence="2">DUF1996 domain-containing protein</fullName>
    </recommendedName>
</protein>
<dbReference type="Pfam" id="PF09362">
    <property type="entry name" value="DUF1996"/>
    <property type="match status" value="1"/>
</dbReference>
<dbReference type="Proteomes" id="UP000664132">
    <property type="component" value="Unassembled WGS sequence"/>
</dbReference>
<evidence type="ECO:0000313" key="3">
    <source>
        <dbReference type="EMBL" id="KAG4412648.1"/>
    </source>
</evidence>